<comment type="subcellular location">
    <subcellularLocation>
        <location evidence="1">Membrane</location>
        <topology evidence="1">Multi-pass membrane protein</topology>
    </subcellularLocation>
</comment>
<dbReference type="Pfam" id="PF05562">
    <property type="entry name" value="WCOR413"/>
    <property type="match status" value="1"/>
</dbReference>
<name>A0A1Y1I5P7_KLENI</name>
<dbReference type="Proteomes" id="UP000054558">
    <property type="component" value="Unassembled WGS sequence"/>
</dbReference>
<dbReference type="EMBL" id="DF237122">
    <property type="protein sequence ID" value="GAQ84036.1"/>
    <property type="molecule type" value="Genomic_DNA"/>
</dbReference>
<proteinExistence type="inferred from homology"/>
<evidence type="ECO:0000256" key="2">
    <source>
        <dbReference type="ARBA" id="ARBA00005852"/>
    </source>
</evidence>
<evidence type="ECO:0000256" key="5">
    <source>
        <dbReference type="ARBA" id="ARBA00023136"/>
    </source>
</evidence>
<gene>
    <name evidence="7" type="ORF">KFL_001730290</name>
</gene>
<evidence type="ECO:0000256" key="1">
    <source>
        <dbReference type="ARBA" id="ARBA00004141"/>
    </source>
</evidence>
<dbReference type="InterPro" id="IPR008892">
    <property type="entry name" value="COR413"/>
</dbReference>
<reference evidence="7 8" key="1">
    <citation type="journal article" date="2014" name="Nat. Commun.">
        <title>Klebsormidium flaccidum genome reveals primary factors for plant terrestrial adaptation.</title>
        <authorList>
            <person name="Hori K."/>
            <person name="Maruyama F."/>
            <person name="Fujisawa T."/>
            <person name="Togashi T."/>
            <person name="Yamamoto N."/>
            <person name="Seo M."/>
            <person name="Sato S."/>
            <person name="Yamada T."/>
            <person name="Mori H."/>
            <person name="Tajima N."/>
            <person name="Moriyama T."/>
            <person name="Ikeuchi M."/>
            <person name="Watanabe M."/>
            <person name="Wada H."/>
            <person name="Kobayashi K."/>
            <person name="Saito M."/>
            <person name="Masuda T."/>
            <person name="Sasaki-Sekimoto Y."/>
            <person name="Mashiguchi K."/>
            <person name="Awai K."/>
            <person name="Shimojima M."/>
            <person name="Masuda S."/>
            <person name="Iwai M."/>
            <person name="Nobusawa T."/>
            <person name="Narise T."/>
            <person name="Kondo S."/>
            <person name="Saito H."/>
            <person name="Sato R."/>
            <person name="Murakawa M."/>
            <person name="Ihara Y."/>
            <person name="Oshima-Yamada Y."/>
            <person name="Ohtaka K."/>
            <person name="Satoh M."/>
            <person name="Sonobe K."/>
            <person name="Ishii M."/>
            <person name="Ohtani R."/>
            <person name="Kanamori-Sato M."/>
            <person name="Honoki R."/>
            <person name="Miyazaki D."/>
            <person name="Mochizuki H."/>
            <person name="Umetsu J."/>
            <person name="Higashi K."/>
            <person name="Shibata D."/>
            <person name="Kamiya Y."/>
            <person name="Sato N."/>
            <person name="Nakamura Y."/>
            <person name="Tabata S."/>
            <person name="Ida S."/>
            <person name="Kurokawa K."/>
            <person name="Ohta H."/>
        </authorList>
    </citation>
    <scope>NUCLEOTIDE SEQUENCE [LARGE SCALE GENOMIC DNA]</scope>
    <source>
        <strain evidence="7 8">NIES-2285</strain>
    </source>
</reference>
<sequence length="255" mass="26736">MASSCVLRSAFGVRNAALSPTPMSQSQVQARAICAAPALVGKKSLPQVRAMRSSSAESAFGSSRQLLGARTLPAQIQASRSQQKATGATGGALSSQAAYPAIFGLAPDTLQWIFTVASTALMFRLLPPVSHALLVPALFLNLPARVVEVMKQEAGAWVAVALVVLKLFSSQVPKAFDLPLAVLLSIIIAPYELLRFRGTQGAGIVSLAIGIYIAYDHVTANKGVDNTMRSDVLPTTFAIALVLLIPAAFLFGAYA</sequence>
<evidence type="ECO:0000313" key="8">
    <source>
        <dbReference type="Proteomes" id="UP000054558"/>
    </source>
</evidence>
<dbReference type="OrthoDB" id="1928310at2759"/>
<dbReference type="PANTHER" id="PTHR33596">
    <property type="entry name" value="COLD-REGULATED 413 PLASMA MEMBRANE PROTEIN 2"/>
    <property type="match status" value="1"/>
</dbReference>
<keyword evidence="4 6" id="KW-1133">Transmembrane helix</keyword>
<feature type="transmembrane region" description="Helical" evidence="6">
    <location>
        <begin position="178"/>
        <end position="194"/>
    </location>
</feature>
<feature type="transmembrane region" description="Helical" evidence="6">
    <location>
        <begin position="232"/>
        <end position="254"/>
    </location>
</feature>
<protein>
    <submittedName>
        <fullName evidence="7">Cold acclimation protein WCOR413 family</fullName>
    </submittedName>
</protein>
<evidence type="ECO:0000256" key="6">
    <source>
        <dbReference type="SAM" id="Phobius"/>
    </source>
</evidence>
<accession>A0A1Y1I5P7</accession>
<keyword evidence="5 6" id="KW-0472">Membrane</keyword>
<feature type="transmembrane region" description="Helical" evidence="6">
    <location>
        <begin position="201"/>
        <end position="220"/>
    </location>
</feature>
<dbReference type="AlphaFoldDB" id="A0A1Y1I5P7"/>
<dbReference type="PANTHER" id="PTHR33596:SF23">
    <property type="entry name" value="COLD-REGULATED 413 PLASMA MEMBRANE PROTEIN 2"/>
    <property type="match status" value="1"/>
</dbReference>
<evidence type="ECO:0000313" key="7">
    <source>
        <dbReference type="EMBL" id="GAQ84036.1"/>
    </source>
</evidence>
<evidence type="ECO:0000256" key="4">
    <source>
        <dbReference type="ARBA" id="ARBA00022989"/>
    </source>
</evidence>
<keyword evidence="3 6" id="KW-0812">Transmembrane</keyword>
<comment type="similarity">
    <text evidence="2">Belongs to the Cold-regulated 413 protein family.</text>
</comment>
<organism evidence="7 8">
    <name type="scientific">Klebsormidium nitens</name>
    <name type="common">Green alga</name>
    <name type="synonym">Ulothrix nitens</name>
    <dbReference type="NCBI Taxonomy" id="105231"/>
    <lineage>
        <taxon>Eukaryota</taxon>
        <taxon>Viridiplantae</taxon>
        <taxon>Streptophyta</taxon>
        <taxon>Klebsormidiophyceae</taxon>
        <taxon>Klebsormidiales</taxon>
        <taxon>Klebsormidiaceae</taxon>
        <taxon>Klebsormidium</taxon>
    </lineage>
</organism>
<evidence type="ECO:0000256" key="3">
    <source>
        <dbReference type="ARBA" id="ARBA00022692"/>
    </source>
</evidence>
<dbReference type="GO" id="GO:0016020">
    <property type="term" value="C:membrane"/>
    <property type="evidence" value="ECO:0007669"/>
    <property type="project" value="UniProtKB-SubCell"/>
</dbReference>
<keyword evidence="8" id="KW-1185">Reference proteome</keyword>
<dbReference type="OMA" id="RTMQWIS"/>